<feature type="compositionally biased region" description="Acidic residues" evidence="2">
    <location>
        <begin position="1468"/>
        <end position="1477"/>
    </location>
</feature>
<evidence type="ECO:0000313" key="6">
    <source>
        <dbReference type="EMBL" id="SJZ46365.1"/>
    </source>
</evidence>
<dbReference type="InterPro" id="IPR041079">
    <property type="entry name" value="Neuraminidase-like"/>
</dbReference>
<protein>
    <recommendedName>
        <fullName evidence="8">Virulence plasmid A protein</fullName>
    </recommendedName>
</protein>
<dbReference type="Proteomes" id="UP000190449">
    <property type="component" value="Unassembled WGS sequence"/>
</dbReference>
<dbReference type="Pfam" id="PF18276">
    <property type="entry name" value="TcA_TcB_BD"/>
    <property type="match status" value="1"/>
</dbReference>
<dbReference type="STRING" id="28122.SAMN02745108_00661"/>
<name>A0A1T4KVA1_9BACT</name>
<dbReference type="Pfam" id="PF20220">
    <property type="entry name" value="ABC_toxin_N"/>
    <property type="match status" value="1"/>
</dbReference>
<evidence type="ECO:0000256" key="1">
    <source>
        <dbReference type="SAM" id="Coils"/>
    </source>
</evidence>
<evidence type="ECO:0000313" key="7">
    <source>
        <dbReference type="Proteomes" id="UP000190449"/>
    </source>
</evidence>
<evidence type="ECO:0000256" key="2">
    <source>
        <dbReference type="SAM" id="MobiDB-lite"/>
    </source>
</evidence>
<evidence type="ECO:0000259" key="3">
    <source>
        <dbReference type="Pfam" id="PF18276"/>
    </source>
</evidence>
<feature type="coiled-coil region" evidence="1">
    <location>
        <begin position="1823"/>
        <end position="1857"/>
    </location>
</feature>
<accession>A0A1T4KVA1</accession>
<organism evidence="6 7">
    <name type="scientific">Fibrobacter intestinalis</name>
    <dbReference type="NCBI Taxonomy" id="28122"/>
    <lineage>
        <taxon>Bacteria</taxon>
        <taxon>Pseudomonadati</taxon>
        <taxon>Fibrobacterota</taxon>
        <taxon>Fibrobacteria</taxon>
        <taxon>Fibrobacterales</taxon>
        <taxon>Fibrobacteraceae</taxon>
        <taxon>Fibrobacter</taxon>
    </lineage>
</organism>
<evidence type="ECO:0008006" key="8">
    <source>
        <dbReference type="Google" id="ProtNLM"/>
    </source>
</evidence>
<evidence type="ECO:0000259" key="4">
    <source>
        <dbReference type="Pfam" id="PF18413"/>
    </source>
</evidence>
<sequence>MSQDPNLWFVRGTIHNADGTVFHNQGRILAYHMFPQGGWQWIAESDIDSNTGAFELVFHKDRFQEVGSPEADYPTLQIRVTDYEYNPLWMSCIYTTPPHELYMGDIVVNGDINENWTVCGNVYYSSKVPFTNGYVKVFDVRNGAPRDLGFCQLNAVGFYSVSYTKAQFQQGDTSITSPNLLVRVYSADGVNVANQAGPAIASAREFINIKVESGDIVIPDGSCRIYGSVVNKLGRPVSGVKITAYCLHYDITDINNHSTGTFVHQELGNFQQTDENGEYSISYNPEILPQGLLLDAEDAFGKDKASLYAKLEVYETGAPTPKATIFKPLVFNGKREQRIDFELDTSSTKDRQSLFEELDSLLAIYRETVTSGSTYLTDRRNKIDDFLKNVDEFPLVVGREHRTDKEVRAYFLAYSLYYGLLGRLEKTENEYSPEKYAQGIFALTYQELVENLDDLVNIAEPALQTALFDASTSNYISASDVKTEDMRNLWETATMSSAVVNEMEDQFSPYHIFYLFLKEDLVQENVYVDGVLTSARINLPSLTGNDKQKIDSLMNAFYNAGCDYGEMISNLKKQNSTSLTDDDITRLQLLIDLCNFGDWYSDFVVAAYKYAIDPRHHFTELKDFLSLEEAADWDDIVDEVSTRYKKYYPKDSLGLPHEFPGNTEEEQKILYTKKLKDLIASWFPQYKLYTKLSSALSGEAWANLFRILKSKQWEGFSLIEQDSKKYEDEHIYAEKITDETTLNKLHILQRIFRLTDDVDAVAYLINNGFESATSIAQLDEDYFVAEHALGIGTKEQATQIHRVAKSFMAEAAFTIGQFHRNLNENGKMLPPTSRGVTPNLTVMAAGGLTRGEATRSNVALPRIPAAISPTWKNLFGNINRNGATEGQSVLSASAYFVDLLNFFKANEEPYKRFHERRSDLLNLELTKANAEVAMPTIDLVNELLECLAGHDDQTKADIVANQTPSSATVASLRAEPLKWEKDGEGETRQTVANQKLMTHAYPAMLPLNTYRTKATKLLANIPLTFYSMSESLGREATEKNSLFADELLHKILFKENFSEPWTSWGLTQKNNNVYFPDKSEYKMDNPSRPTPYLKNMDWDDILRHVSILLDRAGITFKELQELLALPPLARYHVNYHCPDALQYQLADINGYVLFEETIEGNNRNGDESVGGDRLRNFFIELAAFIRFRRLLGWNFADIALRYDELNRKESDEGTPENASFPYAEDPLCNWDRVQEMVVRFGITPLNSLAWYGFALTEDELETVFDVPVLFKRYREPKDLEDAAKIEKYDDEYIENDIAKAAASCLSLKKEDVLYFLEQSGIFTGASTNEAHEQHEKFLNGLNYVYRYGTFAQKHNLTADELYLLQDAGLGSLDDVRDFSMAIRKCQGTSLPISVIEDLIRKPDDSVTKKAEAFMGVSQKDGSDEIVLGSLYTSIAESWNAVKIDEKDELNDYPDGTVPSQEQTRNEELQEGEEQEEESEIDHYANYVIAYKDACSKILLSLGYEDVPYIDLISQALLPIDEDDLTVRTNLESWLNDVLQEDSEQIEDVLDEQKTPIQRLYKFYGYLKPVWIEKQVYTMLSQEFGIAADEKAQDAFKALLVKVFTAAIDVWTSRVKNTLWPSAQPLATTSEIDYIAYYALYKANILYQYVSGYVLNSSDVETGLVLGFGWNSWNELYSYQIIDKDERLYLLSNITPYSVFESLIEAYSVSDAFGNKEYSYAAVPPVDKDSLNTPITNFLQLKRLLLIPQSVFAECYKYVFNIELDEDINTWEQIEISNWSETGMWFRFFKVYQLYLKTFTTPETLENLFIELRESDLAEQTGSNEEQTRELDDEIGNFEKLKKAVQELNDNLNANYSESEWYKFIQGVSDEIRKERRDALAGFVCWESQTTPKKYPQSFLNTNDLYAYYLIDVLMEPDMSMSRIVQANACLQLFVQRCQLGLEGQTIDGANLFSDSALSQWEWMKNYQVWVANRKVFLYPENWLDVSLRDDKSSFFTELEERLQEVGGDSDDMERIYAEYLEKMRETANLEIVGCCKEDGDPNGETVYTLHIIGRTRGEPHRYYYRKYFAKKNTRGTWSPWELIEADITGDVVFPQLMNGRLYLAWPQFMQGQRQLNSGVTDGVSVPQLEFYVEIKIAWTCFNGNKWLGVKTTKSVLYDTSIDPLNFQLPPNESIGDRYHFKLDQDNGNIRIRVFRTLLDQFNASDYEILLQQCDIEYARTQNEFYNHLKNIYQAMRNNGETTRNVIKFVTVTNDTQIQQCIEVRDFGELGSQRISALGIFLLSSDGKDESRTDIKALSLDSMGHYGDSRGTGVYLFSPASCFLKHNYWFSNGKQPLVYKQKEILSAQKDFRILPVNMDFYDPEDETGHVSDLPFFYMDSTNTYFVCPKANKGNKRVYEFILMSHPIMDEFFNQYRNGGKKELHTRGIQALEKVQSYYTMYSGYNYYFGSAIGYHIAGDWAAWDMGQSFFESNYCPTYHVTKPYPAPYVDFSWNSPNGIYNWELFFYVPVRIADKLIAEEKYEAALEWLQLVFDPQGKKEGPEKIARWADDLPSGAQYWRFLPFYANPDADKTILESLAVLEESDNSQKKKDLQCLIEQWKFDPFEPHLIAKQRLVAYQKFVVMKYLNTLIARGDELFTQDTTESVNLAIQFYIMAADILGPKSAEAPDPLTGEIRTADELIAEAGEDGNLDWANSLLEYEDSMLIGRIRDRDTYQNKYPYRTSLIANISKQTFYFNVPRNENLMAFWETVADRLYKIRNSLNIEGVKRTLALFAPPIDPGMLVKARAAGLSISDILADAGAALPHYRFKVIVAKALEIARDLRNMQETLLQALKDKDSEALAQLRMQHRIAAKKLSQSIFEIQMKELETEASSLEVEKEKKTKKQEHHKSNIEKLKTDFENGYAKTMQKVADLREKVESAKRIASAMYSIPDLDAGGIVNAFGGIDFHMAAYGGRKLGEAAITMAESYLSKAMEREAAALQQKAKGEEKKATEEETFEESVATNEIDQTEKAIIVNTIRQEQNEKEQELFEKELERDEEEYEFLCDKFTNKDLHEWLVKQMTKLSKTMCKLTTKVARMAEKCYHFEIGDTDMGNAKSFISNSYWDGAYSGLLSADRLIADLHAMEVAYLENDKREQEITWPISLRKIKKIADDADGTLILSTLSNCSFDINSSDICSKLGISFCRIHDVRLRVVAPDFHGLALNAKLTLESNTLKYNGNEIQNRIGICTFATGMANSDCGKFDFNFKTEKYTSFEGAGLDSSWNLTIGESDNLNSIDDVILYISFTAKNS</sequence>
<feature type="domain" description="Tc toxin complex TcA C-terminal TcB-binding" evidence="3">
    <location>
        <begin position="3012"/>
        <end position="3287"/>
    </location>
</feature>
<reference evidence="6 7" key="1">
    <citation type="submission" date="2017-02" db="EMBL/GenBank/DDBJ databases">
        <authorList>
            <person name="Peterson S.W."/>
        </authorList>
    </citation>
    <scope>NUCLEOTIDE SEQUENCE [LARGE SCALE GENOMIC DNA]</scope>
    <source>
        <strain evidence="6 7">ATCC 43854</strain>
    </source>
</reference>
<dbReference type="InterPro" id="IPR046839">
    <property type="entry name" value="ABC_toxin_N"/>
</dbReference>
<keyword evidence="1" id="KW-0175">Coiled coil</keyword>
<gene>
    <name evidence="6" type="ORF">SAMN02745108_00661</name>
</gene>
<feature type="domain" description="Neuraminidase-like" evidence="4">
    <location>
        <begin position="2029"/>
        <end position="2153"/>
    </location>
</feature>
<proteinExistence type="predicted"/>
<dbReference type="RefSeq" id="WP_143394321.1">
    <property type="nucleotide sequence ID" value="NZ_FUWU01000007.1"/>
</dbReference>
<feature type="coiled-coil region" evidence="1">
    <location>
        <begin position="3015"/>
        <end position="3047"/>
    </location>
</feature>
<dbReference type="InterPro" id="IPR040840">
    <property type="entry name" value="TcA_TcB_BD"/>
</dbReference>
<evidence type="ECO:0000259" key="5">
    <source>
        <dbReference type="Pfam" id="PF20220"/>
    </source>
</evidence>
<feature type="coiled-coil region" evidence="1">
    <location>
        <begin position="2857"/>
        <end position="2923"/>
    </location>
</feature>
<dbReference type="Pfam" id="PF18413">
    <property type="entry name" value="Neuraminidase"/>
    <property type="match status" value="1"/>
</dbReference>
<feature type="region of interest" description="Disordered" evidence="2">
    <location>
        <begin position="1449"/>
        <end position="1477"/>
    </location>
</feature>
<dbReference type="EMBL" id="FUWU01000007">
    <property type="protein sequence ID" value="SJZ46365.1"/>
    <property type="molecule type" value="Genomic_DNA"/>
</dbReference>
<feature type="domain" description="ABC toxin N-terminal" evidence="5">
    <location>
        <begin position="1869"/>
        <end position="1999"/>
    </location>
</feature>